<dbReference type="RefSeq" id="WP_175158352.1">
    <property type="nucleotide sequence ID" value="NZ_CADIKI010000002.1"/>
</dbReference>
<dbReference type="GO" id="GO:0005524">
    <property type="term" value="F:ATP binding"/>
    <property type="evidence" value="ECO:0007669"/>
    <property type="project" value="UniProtKB-KW"/>
</dbReference>
<evidence type="ECO:0000256" key="3">
    <source>
        <dbReference type="ARBA" id="ARBA00012438"/>
    </source>
</evidence>
<dbReference type="PRINTS" id="PR00344">
    <property type="entry name" value="BCTRLSENSOR"/>
</dbReference>
<dbReference type="InterPro" id="IPR036890">
    <property type="entry name" value="HATPase_C_sf"/>
</dbReference>
<evidence type="ECO:0000256" key="6">
    <source>
        <dbReference type="ARBA" id="ARBA00022692"/>
    </source>
</evidence>
<keyword evidence="7" id="KW-0547">Nucleotide-binding</keyword>
<evidence type="ECO:0000256" key="13">
    <source>
        <dbReference type="SAM" id="Phobius"/>
    </source>
</evidence>
<keyword evidence="11" id="KW-0902">Two-component regulatory system</keyword>
<protein>
    <recommendedName>
        <fullName evidence="3">histidine kinase</fullName>
        <ecNumber evidence="3">2.7.13.3</ecNumber>
    </recommendedName>
</protein>
<name>A0A6J5FMH6_9BURK</name>
<dbReference type="Proteomes" id="UP000494252">
    <property type="component" value="Unassembled WGS sequence"/>
</dbReference>
<evidence type="ECO:0000256" key="4">
    <source>
        <dbReference type="ARBA" id="ARBA00022553"/>
    </source>
</evidence>
<dbReference type="InterPro" id="IPR005467">
    <property type="entry name" value="His_kinase_dom"/>
</dbReference>
<keyword evidence="6 13" id="KW-0812">Transmembrane</keyword>
<keyword evidence="17" id="KW-1185">Reference proteome</keyword>
<evidence type="ECO:0000256" key="7">
    <source>
        <dbReference type="ARBA" id="ARBA00022741"/>
    </source>
</evidence>
<dbReference type="Pfam" id="PF03924">
    <property type="entry name" value="CHASE"/>
    <property type="match status" value="1"/>
</dbReference>
<keyword evidence="9" id="KW-0067">ATP-binding</keyword>
<dbReference type="Pfam" id="PF02518">
    <property type="entry name" value="HATPase_c"/>
    <property type="match status" value="1"/>
</dbReference>
<evidence type="ECO:0000256" key="9">
    <source>
        <dbReference type="ARBA" id="ARBA00022840"/>
    </source>
</evidence>
<feature type="domain" description="CHASE" evidence="15">
    <location>
        <begin position="129"/>
        <end position="235"/>
    </location>
</feature>
<evidence type="ECO:0000256" key="2">
    <source>
        <dbReference type="ARBA" id="ARBA00004370"/>
    </source>
</evidence>
<dbReference type="Gene3D" id="3.30.565.10">
    <property type="entry name" value="Histidine kinase-like ATPase, C-terminal domain"/>
    <property type="match status" value="1"/>
</dbReference>
<dbReference type="Pfam" id="PF00512">
    <property type="entry name" value="HisKA"/>
    <property type="match status" value="1"/>
</dbReference>
<dbReference type="InterPro" id="IPR036097">
    <property type="entry name" value="HisK_dim/P_sf"/>
</dbReference>
<dbReference type="SUPFAM" id="SSF47384">
    <property type="entry name" value="Homodimeric domain of signal transducing histidine kinase"/>
    <property type="match status" value="1"/>
</dbReference>
<dbReference type="InterPro" id="IPR006189">
    <property type="entry name" value="CHASE_dom"/>
</dbReference>
<dbReference type="PANTHER" id="PTHR43065">
    <property type="entry name" value="SENSOR HISTIDINE KINASE"/>
    <property type="match status" value="1"/>
</dbReference>
<dbReference type="InterPro" id="IPR003594">
    <property type="entry name" value="HATPase_dom"/>
</dbReference>
<gene>
    <name evidence="16" type="primary">sasA_4</name>
    <name evidence="16" type="ORF">LMG27177_00992</name>
</gene>
<evidence type="ECO:0000256" key="11">
    <source>
        <dbReference type="ARBA" id="ARBA00023012"/>
    </source>
</evidence>
<evidence type="ECO:0000313" key="16">
    <source>
        <dbReference type="EMBL" id="CAB3780749.1"/>
    </source>
</evidence>
<dbReference type="Gene3D" id="1.10.287.130">
    <property type="match status" value="1"/>
</dbReference>
<evidence type="ECO:0000256" key="1">
    <source>
        <dbReference type="ARBA" id="ARBA00000085"/>
    </source>
</evidence>
<evidence type="ECO:0000259" key="15">
    <source>
        <dbReference type="PROSITE" id="PS50839"/>
    </source>
</evidence>
<dbReference type="PROSITE" id="PS50839">
    <property type="entry name" value="CHASE"/>
    <property type="match status" value="1"/>
</dbReference>
<dbReference type="EMBL" id="CADIKI010000002">
    <property type="protein sequence ID" value="CAB3780749.1"/>
    <property type="molecule type" value="Genomic_DNA"/>
</dbReference>
<evidence type="ECO:0000256" key="10">
    <source>
        <dbReference type="ARBA" id="ARBA00022989"/>
    </source>
</evidence>
<dbReference type="SMART" id="SM00388">
    <property type="entry name" value="HisKA"/>
    <property type="match status" value="1"/>
</dbReference>
<sequence>MGLFSARLRFLLEWPPWPILRFAFILLIARHSRSVRLILAAFALWLVSAIVIVGVLVASETSRMRRDFTTQSEATYEIIRQRLDQNEAVLAGIDSMLHTFPGVESAGLRDYSRQMLARYPHIYMIELQPRVEEADLSRFEAWARKAIYPQFYVKDYGYGGERHWHPVPARPTYYPITFMEPQAHEALPVLGLDVYADGKFRAAIDETIRTGKPSISAPFDLYEGGRAYLIFKAVYAHVPDDLASRPRLASRVVSMLIHTGKFLSRNEVPSPLVSMRIYEQGFSYDQPGGVIERVDAKPVPAWIRRFTPEFVYRKTLPSQIQPFVFETRRQLGAEVIPVLPVGLALIVTFVISLLALVIYQQQIVSRRIARETERRVYLREEQAQVARLHTMGEMASGIAHELNQPLAAILSYNQACVRMLHESNPDFVAIEGAMKSMTDQAKRAADIIVRLRAFVSKRPAQVLPLDMRKVVQSALSLAEPWLRQGSVVVNVDIPAEIPDVLADSVQIEQVVLNLIRNAVEAMDSMPAGSRVLTLVLGHDRLAVTLSVRDTGLGVSEDMRKMLFHPFHTSKADGMGLGLTICQSIAETYGGAVVENPSMSSGAEFQLSLPIRQSRNLT</sequence>
<feature type="transmembrane region" description="Helical" evidence="13">
    <location>
        <begin position="35"/>
        <end position="58"/>
    </location>
</feature>
<evidence type="ECO:0000256" key="8">
    <source>
        <dbReference type="ARBA" id="ARBA00022777"/>
    </source>
</evidence>
<dbReference type="EC" id="2.7.13.3" evidence="3"/>
<keyword evidence="10 13" id="KW-1133">Transmembrane helix</keyword>
<accession>A0A6J5FMH6</accession>
<dbReference type="AlphaFoldDB" id="A0A6J5FMH6"/>
<dbReference type="CDD" id="cd00082">
    <property type="entry name" value="HisKA"/>
    <property type="match status" value="1"/>
</dbReference>
<dbReference type="SUPFAM" id="SSF55874">
    <property type="entry name" value="ATPase domain of HSP90 chaperone/DNA topoisomerase II/histidine kinase"/>
    <property type="match status" value="1"/>
</dbReference>
<dbReference type="PANTHER" id="PTHR43065:SF10">
    <property type="entry name" value="PEROXIDE STRESS-ACTIVATED HISTIDINE KINASE MAK3"/>
    <property type="match status" value="1"/>
</dbReference>
<organism evidence="16 17">
    <name type="scientific">Paraburkholderia fynbosensis</name>
    <dbReference type="NCBI Taxonomy" id="1200993"/>
    <lineage>
        <taxon>Bacteria</taxon>
        <taxon>Pseudomonadati</taxon>
        <taxon>Pseudomonadota</taxon>
        <taxon>Betaproteobacteria</taxon>
        <taxon>Burkholderiales</taxon>
        <taxon>Burkholderiaceae</taxon>
        <taxon>Paraburkholderia</taxon>
    </lineage>
</organism>
<dbReference type="GO" id="GO:0000155">
    <property type="term" value="F:phosphorelay sensor kinase activity"/>
    <property type="evidence" value="ECO:0007669"/>
    <property type="project" value="InterPro"/>
</dbReference>
<dbReference type="SMART" id="SM00387">
    <property type="entry name" value="HATPase_c"/>
    <property type="match status" value="1"/>
</dbReference>
<keyword evidence="12 13" id="KW-0472">Membrane</keyword>
<dbReference type="InterPro" id="IPR004358">
    <property type="entry name" value="Sig_transdc_His_kin-like_C"/>
</dbReference>
<feature type="transmembrane region" description="Helical" evidence="13">
    <location>
        <begin position="338"/>
        <end position="359"/>
    </location>
</feature>
<dbReference type="InterPro" id="IPR042240">
    <property type="entry name" value="CHASE_sf"/>
</dbReference>
<feature type="domain" description="Histidine kinase" evidence="14">
    <location>
        <begin position="397"/>
        <end position="612"/>
    </location>
</feature>
<keyword evidence="8 16" id="KW-0418">Kinase</keyword>
<keyword evidence="4" id="KW-0597">Phosphoprotein</keyword>
<proteinExistence type="predicted"/>
<dbReference type="GO" id="GO:0016020">
    <property type="term" value="C:membrane"/>
    <property type="evidence" value="ECO:0007669"/>
    <property type="project" value="UniProtKB-SubCell"/>
</dbReference>
<evidence type="ECO:0000259" key="14">
    <source>
        <dbReference type="PROSITE" id="PS50109"/>
    </source>
</evidence>
<evidence type="ECO:0000256" key="5">
    <source>
        <dbReference type="ARBA" id="ARBA00022679"/>
    </source>
</evidence>
<comment type="subcellular location">
    <subcellularLocation>
        <location evidence="2">Membrane</location>
    </subcellularLocation>
</comment>
<dbReference type="InterPro" id="IPR003661">
    <property type="entry name" value="HisK_dim/P_dom"/>
</dbReference>
<dbReference type="Gene3D" id="3.30.450.350">
    <property type="entry name" value="CHASE domain"/>
    <property type="match status" value="1"/>
</dbReference>
<reference evidence="16 17" key="1">
    <citation type="submission" date="2020-04" db="EMBL/GenBank/DDBJ databases">
        <authorList>
            <person name="De Canck E."/>
        </authorList>
    </citation>
    <scope>NUCLEOTIDE SEQUENCE [LARGE SCALE GENOMIC DNA]</scope>
    <source>
        <strain evidence="16 17">LMG 27177</strain>
    </source>
</reference>
<dbReference type="PROSITE" id="PS50109">
    <property type="entry name" value="HIS_KIN"/>
    <property type="match status" value="1"/>
</dbReference>
<evidence type="ECO:0000313" key="17">
    <source>
        <dbReference type="Proteomes" id="UP000494252"/>
    </source>
</evidence>
<dbReference type="SMART" id="SM01079">
    <property type="entry name" value="CHASE"/>
    <property type="match status" value="1"/>
</dbReference>
<comment type="catalytic activity">
    <reaction evidence="1">
        <text>ATP + protein L-histidine = ADP + protein N-phospho-L-histidine.</text>
        <dbReference type="EC" id="2.7.13.3"/>
    </reaction>
</comment>
<evidence type="ECO:0000256" key="12">
    <source>
        <dbReference type="ARBA" id="ARBA00023136"/>
    </source>
</evidence>
<keyword evidence="5 16" id="KW-0808">Transferase</keyword>